<proteinExistence type="predicted"/>
<keyword evidence="3" id="KW-1185">Reference proteome</keyword>
<dbReference type="EMBL" id="JANDBC010000001">
    <property type="protein sequence ID" value="MCP9290348.1"/>
    <property type="molecule type" value="Genomic_DNA"/>
</dbReference>
<dbReference type="InterPro" id="IPR002686">
    <property type="entry name" value="Transposase_17"/>
</dbReference>
<reference evidence="2" key="1">
    <citation type="submission" date="2022-06" db="EMBL/GenBank/DDBJ databases">
        <title>Gracilimonas sp. CAU 1638 isolated from sea sediment.</title>
        <authorList>
            <person name="Kim W."/>
        </authorList>
    </citation>
    <scope>NUCLEOTIDE SEQUENCE</scope>
    <source>
        <strain evidence="2">CAU 1638</strain>
    </source>
</reference>
<dbReference type="Pfam" id="PF01797">
    <property type="entry name" value="Y1_Tnp"/>
    <property type="match status" value="1"/>
</dbReference>
<sequence length="140" mass="16780">MPKTLNQVWVHAVWSTKDRLPLLKRYFRGELNIYIKENSLEWGIQVDVVNGMQDHLHVLFKLPTTVSVADAIKQMKGASSRWVNENYYPTGKFEWQQGYGVFSVGRNEINRVRNYIYNQEYHHQNRSFQDEIKQFDIRRM</sequence>
<protein>
    <submittedName>
        <fullName evidence="2">IS200/IS605 family transposase</fullName>
    </submittedName>
</protein>
<feature type="domain" description="Transposase IS200-like" evidence="1">
    <location>
        <begin position="5"/>
        <end position="119"/>
    </location>
</feature>
<dbReference type="AlphaFoldDB" id="A0A9X2L102"/>
<dbReference type="GO" id="GO:0006313">
    <property type="term" value="P:DNA transposition"/>
    <property type="evidence" value="ECO:0007669"/>
    <property type="project" value="InterPro"/>
</dbReference>
<name>A0A9X2L102_9BACT</name>
<comment type="caution">
    <text evidence="2">The sequence shown here is derived from an EMBL/GenBank/DDBJ whole genome shotgun (WGS) entry which is preliminary data.</text>
</comment>
<organism evidence="2 3">
    <name type="scientific">Gracilimonas sediminicola</name>
    <dbReference type="NCBI Taxonomy" id="2952158"/>
    <lineage>
        <taxon>Bacteria</taxon>
        <taxon>Pseudomonadati</taxon>
        <taxon>Balneolota</taxon>
        <taxon>Balneolia</taxon>
        <taxon>Balneolales</taxon>
        <taxon>Balneolaceae</taxon>
        <taxon>Gracilimonas</taxon>
    </lineage>
</organism>
<dbReference type="Proteomes" id="UP001139125">
    <property type="component" value="Unassembled WGS sequence"/>
</dbReference>
<gene>
    <name evidence="2" type="primary">tnpA</name>
    <name evidence="2" type="ORF">NM125_01995</name>
</gene>
<dbReference type="GO" id="GO:0004803">
    <property type="term" value="F:transposase activity"/>
    <property type="evidence" value="ECO:0007669"/>
    <property type="project" value="InterPro"/>
</dbReference>
<dbReference type="SMART" id="SM01321">
    <property type="entry name" value="Y1_Tnp"/>
    <property type="match status" value="1"/>
</dbReference>
<evidence type="ECO:0000259" key="1">
    <source>
        <dbReference type="SMART" id="SM01321"/>
    </source>
</evidence>
<dbReference type="SUPFAM" id="SSF143422">
    <property type="entry name" value="Transposase IS200-like"/>
    <property type="match status" value="1"/>
</dbReference>
<dbReference type="RefSeq" id="WP_255132337.1">
    <property type="nucleotide sequence ID" value="NZ_JANDBC010000001.1"/>
</dbReference>
<accession>A0A9X2L102</accession>
<evidence type="ECO:0000313" key="3">
    <source>
        <dbReference type="Proteomes" id="UP001139125"/>
    </source>
</evidence>
<dbReference type="PANTHER" id="PTHR33360">
    <property type="entry name" value="TRANSPOSASE FOR INSERTION SEQUENCE ELEMENT IS200"/>
    <property type="match status" value="1"/>
</dbReference>
<dbReference type="NCBIfam" id="NF033573">
    <property type="entry name" value="transpos_IS200"/>
    <property type="match status" value="1"/>
</dbReference>
<dbReference type="GO" id="GO:0003677">
    <property type="term" value="F:DNA binding"/>
    <property type="evidence" value="ECO:0007669"/>
    <property type="project" value="InterPro"/>
</dbReference>
<evidence type="ECO:0000313" key="2">
    <source>
        <dbReference type="EMBL" id="MCP9290348.1"/>
    </source>
</evidence>
<dbReference type="Gene3D" id="3.30.70.1290">
    <property type="entry name" value="Transposase IS200-like"/>
    <property type="match status" value="1"/>
</dbReference>
<dbReference type="InterPro" id="IPR036515">
    <property type="entry name" value="Transposase_17_sf"/>
</dbReference>
<dbReference type="PANTHER" id="PTHR33360:SF2">
    <property type="entry name" value="TRANSPOSASE FOR INSERTION SEQUENCE ELEMENT IS200"/>
    <property type="match status" value="1"/>
</dbReference>